<dbReference type="Proteomes" id="UP000539111">
    <property type="component" value="Unassembled WGS sequence"/>
</dbReference>
<dbReference type="Pfam" id="PF01863">
    <property type="entry name" value="YgjP-like"/>
    <property type="match status" value="1"/>
</dbReference>
<sequence>MGEQLATVRSADSLRESGLLEVRRSARRKKTVQARMRGKSMVLYVPDRLSRTQEDEWAVTMWNQIHGRRRARNQAMSDEALAGRARALSERYFDGAAVPSSVRWVGNQHTRWGSTSIQSGAIRLSDRLKAMPPWLTDSVLVHELAHLIEPSHNAAFRELVGRYPYTERSDAFLEGFSYGAGWKQVDGPPPE</sequence>
<dbReference type="AlphaFoldDB" id="A0A7Z0D3B7"/>
<evidence type="ECO:0000313" key="2">
    <source>
        <dbReference type="EMBL" id="NYI68109.1"/>
    </source>
</evidence>
<protein>
    <recommendedName>
        <fullName evidence="1">YgjP-like metallopeptidase domain-containing protein</fullName>
    </recommendedName>
</protein>
<evidence type="ECO:0000313" key="3">
    <source>
        <dbReference type="Proteomes" id="UP000539111"/>
    </source>
</evidence>
<dbReference type="PANTHER" id="PTHR30399">
    <property type="entry name" value="UNCHARACTERIZED PROTEIN YGJP"/>
    <property type="match status" value="1"/>
</dbReference>
<reference evidence="2 3" key="1">
    <citation type="submission" date="2020-07" db="EMBL/GenBank/DDBJ databases">
        <title>Sequencing the genomes of 1000 actinobacteria strains.</title>
        <authorList>
            <person name="Klenk H.-P."/>
        </authorList>
    </citation>
    <scope>NUCLEOTIDE SEQUENCE [LARGE SCALE GENOMIC DNA]</scope>
    <source>
        <strain evidence="2 3">DSM 26341</strain>
    </source>
</reference>
<comment type="caution">
    <text evidence="2">The sequence shown here is derived from an EMBL/GenBank/DDBJ whole genome shotgun (WGS) entry which is preliminary data.</text>
</comment>
<evidence type="ECO:0000259" key="1">
    <source>
        <dbReference type="Pfam" id="PF01863"/>
    </source>
</evidence>
<dbReference type="InterPro" id="IPR002725">
    <property type="entry name" value="YgjP-like_metallopeptidase"/>
</dbReference>
<dbReference type="PANTHER" id="PTHR30399:SF1">
    <property type="entry name" value="UTP PYROPHOSPHATASE"/>
    <property type="match status" value="1"/>
</dbReference>
<organism evidence="2 3">
    <name type="scientific">Spelaeicoccus albus</name>
    <dbReference type="NCBI Taxonomy" id="1280376"/>
    <lineage>
        <taxon>Bacteria</taxon>
        <taxon>Bacillati</taxon>
        <taxon>Actinomycetota</taxon>
        <taxon>Actinomycetes</taxon>
        <taxon>Micrococcales</taxon>
        <taxon>Brevibacteriaceae</taxon>
        <taxon>Spelaeicoccus</taxon>
    </lineage>
</organism>
<accession>A0A7Z0D3B7</accession>
<feature type="domain" description="YgjP-like metallopeptidase" evidence="1">
    <location>
        <begin position="37"/>
        <end position="163"/>
    </location>
</feature>
<dbReference type="InterPro" id="IPR053136">
    <property type="entry name" value="UTP_pyrophosphatase-like"/>
</dbReference>
<dbReference type="CDD" id="cd07344">
    <property type="entry name" value="M48_yhfN_like"/>
    <property type="match status" value="1"/>
</dbReference>
<dbReference type="EMBL" id="JACBZP010000001">
    <property type="protein sequence ID" value="NYI68109.1"/>
    <property type="molecule type" value="Genomic_DNA"/>
</dbReference>
<dbReference type="RefSeq" id="WP_179428495.1">
    <property type="nucleotide sequence ID" value="NZ_JACBZP010000001.1"/>
</dbReference>
<proteinExistence type="predicted"/>
<gene>
    <name evidence="2" type="ORF">BJY26_002415</name>
</gene>
<dbReference type="Gene3D" id="3.30.2010.10">
    <property type="entry name" value="Metalloproteases ('zincins'), catalytic domain"/>
    <property type="match status" value="1"/>
</dbReference>
<name>A0A7Z0D3B7_9MICO</name>
<keyword evidence="3" id="KW-1185">Reference proteome</keyword>